<feature type="compositionally biased region" description="Basic and acidic residues" evidence="1">
    <location>
        <begin position="626"/>
        <end position="638"/>
    </location>
</feature>
<dbReference type="PANTHER" id="PTHR10782">
    <property type="entry name" value="ZINC FINGER MIZ DOMAIN-CONTAINING PROTEIN"/>
    <property type="match status" value="1"/>
</dbReference>
<dbReference type="Gramene" id="MELO3C005717.2.1">
    <property type="protein sequence ID" value="MELO3C005717.2.1"/>
    <property type="gene ID" value="MELO3C005717.2"/>
</dbReference>
<dbReference type="AlphaFoldDB" id="A0A9I9CMD6"/>
<reference evidence="2" key="1">
    <citation type="submission" date="2023-03" db="UniProtKB">
        <authorList>
            <consortium name="EnsemblPlants"/>
        </authorList>
    </citation>
    <scope>IDENTIFICATION</scope>
</reference>
<feature type="region of interest" description="Disordered" evidence="1">
    <location>
        <begin position="400"/>
        <end position="423"/>
    </location>
</feature>
<proteinExistence type="predicted"/>
<feature type="region of interest" description="Disordered" evidence="1">
    <location>
        <begin position="626"/>
        <end position="682"/>
    </location>
</feature>
<evidence type="ECO:0000313" key="2">
    <source>
        <dbReference type="EnsemblPlants" id="MELO3C005717.2.1"/>
    </source>
</evidence>
<feature type="region of interest" description="Disordered" evidence="1">
    <location>
        <begin position="836"/>
        <end position="872"/>
    </location>
</feature>
<feature type="compositionally biased region" description="Polar residues" evidence="1">
    <location>
        <begin position="753"/>
        <end position="774"/>
    </location>
</feature>
<evidence type="ECO:0008006" key="3">
    <source>
        <dbReference type="Google" id="ProtNLM"/>
    </source>
</evidence>
<evidence type="ECO:0000256" key="1">
    <source>
        <dbReference type="SAM" id="MobiDB-lite"/>
    </source>
</evidence>
<dbReference type="PANTHER" id="PTHR10782:SF4">
    <property type="entry name" value="TONALLI, ISOFORM E"/>
    <property type="match status" value="1"/>
</dbReference>
<feature type="region of interest" description="Disordered" evidence="1">
    <location>
        <begin position="750"/>
        <end position="786"/>
    </location>
</feature>
<sequence length="872" mass="94810">MGASAQQDTNLNKIIAYIDGLTLLINHVAQVDLAHLCTLCFSISRSIDYAIANNAVPSKAHSLPILFKQLCQLKHSHRSKAALMVLMLTIKEIKFFGIVLEEDGILRIKEEEGAAIISSSSGQEFTLSHKNACKVRWFSEKDAEELQRLANEIGNDFFGDMNIGQANSLTTITTVMERYFPCLKLGQIVASLEVKVPGYGVYALDFNISRTIQCAPQEKLFNRYFSSQILCLQIDLPLQRLFVIQKDNTETSACMISPPQVNFLVNGRGVNGRINTHMDTGPQLPTNITHMLKLGSNLLQAIGSFNVAITGTAPSPNSSVLQDHVQPVVSTLDSDSDIIEGPSRISLNCPISYTRIKIPVKGCSCKHLQVIREVAENVTEVIISADGSWKAILENDNGDGRSLDDSLNHQSERAQEESSAPSDVLDLTEVGDDMDIFDSEIEDRKPCLGNKNQPVSSSLDMSSGMNMNSFSQNLSAVVEDDFWSRLDGVLISSAGLDAPMVNSTYPPGFTNIMQSAVLTDVVQPVLNHGVGVLGHANFSSPAFYNQNNMHIQVSNSNENNQYGRVTSISIPASRTPIAVQALPAQSHAAGQQYSSRTPIISSPQVGQSIPINRDGLNALSRDLERRQQFSRHHGDSHHATNLASFHHPQTVQVNRDPQDRSFTTGQSIQTSNGARPSTGLLTDFQNPHLQQALSRMPHLQNQNSSSVRPSLSFSRPMSQVGGGYGGSTYTTVTPNSQHSRMMAASQRAEMMRQSPSMSLQNQTSRSAHSLQTTPDGLRRPSGDLRNVGGVSQSVTIAAGSVDLSAEQNWQPAGRMRGSLSGRVYSDAYGVIIQPTQAAQSARPPSNLTPTQPIAPSTQAQWSSGLDSHVSRT</sequence>
<dbReference type="GO" id="GO:0016925">
    <property type="term" value="P:protein sumoylation"/>
    <property type="evidence" value="ECO:0007669"/>
    <property type="project" value="TreeGrafter"/>
</dbReference>
<feature type="compositionally biased region" description="Polar residues" evidence="1">
    <location>
        <begin position="639"/>
        <end position="682"/>
    </location>
</feature>
<dbReference type="GO" id="GO:0061665">
    <property type="term" value="F:SUMO ligase activity"/>
    <property type="evidence" value="ECO:0007669"/>
    <property type="project" value="TreeGrafter"/>
</dbReference>
<dbReference type="Gene3D" id="3.30.40.10">
    <property type="entry name" value="Zinc/RING finger domain, C3HC4 (zinc finger)"/>
    <property type="match status" value="1"/>
</dbReference>
<dbReference type="InterPro" id="IPR013083">
    <property type="entry name" value="Znf_RING/FYVE/PHD"/>
</dbReference>
<organism evidence="2">
    <name type="scientific">Cucumis melo</name>
    <name type="common">Muskmelon</name>
    <dbReference type="NCBI Taxonomy" id="3656"/>
    <lineage>
        <taxon>Eukaryota</taxon>
        <taxon>Viridiplantae</taxon>
        <taxon>Streptophyta</taxon>
        <taxon>Embryophyta</taxon>
        <taxon>Tracheophyta</taxon>
        <taxon>Spermatophyta</taxon>
        <taxon>Magnoliopsida</taxon>
        <taxon>eudicotyledons</taxon>
        <taxon>Gunneridae</taxon>
        <taxon>Pentapetalae</taxon>
        <taxon>rosids</taxon>
        <taxon>fabids</taxon>
        <taxon>Cucurbitales</taxon>
        <taxon>Cucurbitaceae</taxon>
        <taxon>Benincaseae</taxon>
        <taxon>Cucumis</taxon>
    </lineage>
</organism>
<feature type="compositionally biased region" description="Polar residues" evidence="1">
    <location>
        <begin position="836"/>
        <end position="865"/>
    </location>
</feature>
<dbReference type="GO" id="GO:0000785">
    <property type="term" value="C:chromatin"/>
    <property type="evidence" value="ECO:0007669"/>
    <property type="project" value="TreeGrafter"/>
</dbReference>
<accession>A0A9I9CMD6</accession>
<name>A0A9I9CMD6_CUCME</name>
<dbReference type="EnsemblPlants" id="MELO3C005717.2.1">
    <property type="protein sequence ID" value="MELO3C005717.2.1"/>
    <property type="gene ID" value="MELO3C005717.2"/>
</dbReference>
<feature type="compositionally biased region" description="Basic and acidic residues" evidence="1">
    <location>
        <begin position="400"/>
        <end position="416"/>
    </location>
</feature>
<protein>
    <recommendedName>
        <fullName evidence="3">E4 SUMO-protein ligase PIAL2</fullName>
    </recommendedName>
</protein>